<proteinExistence type="predicted"/>
<evidence type="ECO:0000313" key="2">
    <source>
        <dbReference type="Proteomes" id="UP000887013"/>
    </source>
</evidence>
<evidence type="ECO:0000313" key="1">
    <source>
        <dbReference type="EMBL" id="GFS88658.1"/>
    </source>
</evidence>
<organism evidence="1 2">
    <name type="scientific">Nephila pilipes</name>
    <name type="common">Giant wood spider</name>
    <name type="synonym">Nephila maculata</name>
    <dbReference type="NCBI Taxonomy" id="299642"/>
    <lineage>
        <taxon>Eukaryota</taxon>
        <taxon>Metazoa</taxon>
        <taxon>Ecdysozoa</taxon>
        <taxon>Arthropoda</taxon>
        <taxon>Chelicerata</taxon>
        <taxon>Arachnida</taxon>
        <taxon>Araneae</taxon>
        <taxon>Araneomorphae</taxon>
        <taxon>Entelegynae</taxon>
        <taxon>Araneoidea</taxon>
        <taxon>Nephilidae</taxon>
        <taxon>Nephila</taxon>
    </lineage>
</organism>
<dbReference type="EMBL" id="BMAW01004400">
    <property type="protein sequence ID" value="GFS88658.1"/>
    <property type="molecule type" value="Genomic_DNA"/>
</dbReference>
<protein>
    <submittedName>
        <fullName evidence="1">Uncharacterized protein</fullName>
    </submittedName>
</protein>
<sequence length="137" mass="15900">MPISDSLHIRQPLSNIPHLHHIHYTSQFSTIQPDLHLHPSLNIQDFYVATSSRALHSSWAIPLFHPFHSYTHNHVAEYLSTIMSCRNCQQFLIDDSVTEKPCLKTHDFGDIKKVRQVFHFFSSFPFTWSSGNDGRDI</sequence>
<dbReference type="AlphaFoldDB" id="A0A8X6N1K7"/>
<keyword evidence="2" id="KW-1185">Reference proteome</keyword>
<reference evidence="1" key="1">
    <citation type="submission" date="2020-08" db="EMBL/GenBank/DDBJ databases">
        <title>Multicomponent nature underlies the extraordinary mechanical properties of spider dragline silk.</title>
        <authorList>
            <person name="Kono N."/>
            <person name="Nakamura H."/>
            <person name="Mori M."/>
            <person name="Yoshida Y."/>
            <person name="Ohtoshi R."/>
            <person name="Malay A.D."/>
            <person name="Moran D.A.P."/>
            <person name="Tomita M."/>
            <person name="Numata K."/>
            <person name="Arakawa K."/>
        </authorList>
    </citation>
    <scope>NUCLEOTIDE SEQUENCE</scope>
</reference>
<accession>A0A8X6N1K7</accession>
<dbReference type="Proteomes" id="UP000887013">
    <property type="component" value="Unassembled WGS sequence"/>
</dbReference>
<name>A0A8X6N1K7_NEPPI</name>
<gene>
    <name evidence="1" type="ORF">NPIL_130721</name>
</gene>
<comment type="caution">
    <text evidence="1">The sequence shown here is derived from an EMBL/GenBank/DDBJ whole genome shotgun (WGS) entry which is preliminary data.</text>
</comment>